<evidence type="ECO:0000256" key="3">
    <source>
        <dbReference type="HAMAP-Rule" id="MF_01919"/>
    </source>
</evidence>
<dbReference type="InterPro" id="IPR030870">
    <property type="entry name" value="ZapE"/>
</dbReference>
<comment type="subunit">
    <text evidence="3">Interacts with FtsZ.</text>
</comment>
<dbReference type="NCBIfam" id="NF040713">
    <property type="entry name" value="ZapE"/>
    <property type="match status" value="1"/>
</dbReference>
<protein>
    <recommendedName>
        <fullName evidence="3">Cell division protein ZapE</fullName>
    </recommendedName>
    <alternativeName>
        <fullName evidence="3">Z ring-associated protein ZapE</fullName>
    </alternativeName>
</protein>
<keyword evidence="3 4" id="KW-0132">Cell division</keyword>
<name>A0AAW9RJA4_9GAMM</name>
<reference evidence="4 5" key="1">
    <citation type="submission" date="2024-02" db="EMBL/GenBank/DDBJ databases">
        <title>A novel Wenzhouxiangellaceae bacterium, isolated from coastal sediments.</title>
        <authorList>
            <person name="Du Z.-J."/>
            <person name="Ye Y.-Q."/>
            <person name="Zhang X.-Y."/>
        </authorList>
    </citation>
    <scope>NUCLEOTIDE SEQUENCE [LARGE SCALE GENOMIC DNA]</scope>
    <source>
        <strain evidence="4 5">CH-27</strain>
    </source>
</reference>
<keyword evidence="3" id="KW-0131">Cell cycle</keyword>
<dbReference type="Gene3D" id="3.40.50.300">
    <property type="entry name" value="P-loop containing nucleotide triphosphate hydrolases"/>
    <property type="match status" value="1"/>
</dbReference>
<dbReference type="InterPro" id="IPR027417">
    <property type="entry name" value="P-loop_NTPase"/>
</dbReference>
<keyword evidence="3" id="KW-0963">Cytoplasm</keyword>
<dbReference type="PANTHER" id="PTHR12169">
    <property type="entry name" value="ATPASE N2B"/>
    <property type="match status" value="1"/>
</dbReference>
<dbReference type="Pfam" id="PF03969">
    <property type="entry name" value="AFG1_ATPase"/>
    <property type="match status" value="1"/>
</dbReference>
<dbReference type="PANTHER" id="PTHR12169:SF6">
    <property type="entry name" value="AFG1-LIKE ATPASE"/>
    <property type="match status" value="1"/>
</dbReference>
<comment type="similarity">
    <text evidence="3">Belongs to the AFG1 ATPase family. ZapE subfamily.</text>
</comment>
<dbReference type="Proteomes" id="UP001359886">
    <property type="component" value="Unassembled WGS sequence"/>
</dbReference>
<keyword evidence="1 3" id="KW-0547">Nucleotide-binding</keyword>
<dbReference type="HAMAP" id="MF_01919">
    <property type="entry name" value="ZapE"/>
    <property type="match status" value="1"/>
</dbReference>
<dbReference type="GO" id="GO:0005737">
    <property type="term" value="C:cytoplasm"/>
    <property type="evidence" value="ECO:0007669"/>
    <property type="project" value="UniProtKB-SubCell"/>
</dbReference>
<sequence>MPLPPPQDRYEALVEAGEILPDAQQRAAVQALDSLWRELRDGPEPNWWQRLTGREPPPSRGLYLWGSVGRGKTWLVDLFYESLPVRRKQRIHFHRFMQRVHHALRQLENTRDPLQRIAEDWSRECRVLCLDEFFVSDIADAMLLAGLLESLFARGVTLVTTSNLPPDDLYRDGLQRAKFLPAIGLIKRHTQVLHLAGDTDFRLRILEQSPVFHWPLGADADEALSHQFEQMAAGCELDADLKINDRVLQAERRGDGIIWFTFNELCNKPRGSVDYIELARAFNTVVISGIPQLGEEDSNAARRLIVLVDEFYDHGVKLLLSAAVPVETLYTGRRLRFEFQRTTSRLAEMQTHEYLARPHQP</sequence>
<comment type="caution">
    <text evidence="4">The sequence shown here is derived from an EMBL/GenBank/DDBJ whole genome shotgun (WGS) entry which is preliminary data.</text>
</comment>
<evidence type="ECO:0000313" key="4">
    <source>
        <dbReference type="EMBL" id="MEJ8568158.1"/>
    </source>
</evidence>
<dbReference type="GO" id="GO:0051301">
    <property type="term" value="P:cell division"/>
    <property type="evidence" value="ECO:0007669"/>
    <property type="project" value="UniProtKB-UniRule"/>
</dbReference>
<gene>
    <name evidence="3 4" type="primary">zapE</name>
    <name evidence="4" type="ORF">V3330_11015</name>
</gene>
<dbReference type="FunFam" id="3.40.50.300:FF:001254">
    <property type="entry name" value="Cell division protein ZapE"/>
    <property type="match status" value="1"/>
</dbReference>
<comment type="function">
    <text evidence="3">Reduces the stability of FtsZ polymers in the presence of ATP.</text>
</comment>
<feature type="binding site" evidence="3">
    <location>
        <begin position="66"/>
        <end position="73"/>
    </location>
    <ligand>
        <name>ATP</name>
        <dbReference type="ChEBI" id="CHEBI:30616"/>
    </ligand>
</feature>
<dbReference type="EMBL" id="JAZHOG010000006">
    <property type="protein sequence ID" value="MEJ8568158.1"/>
    <property type="molecule type" value="Genomic_DNA"/>
</dbReference>
<accession>A0AAW9RJA4</accession>
<dbReference type="GO" id="GO:0032153">
    <property type="term" value="C:cell division site"/>
    <property type="evidence" value="ECO:0007669"/>
    <property type="project" value="TreeGrafter"/>
</dbReference>
<dbReference type="GO" id="GO:0016887">
    <property type="term" value="F:ATP hydrolysis activity"/>
    <property type="evidence" value="ECO:0007669"/>
    <property type="project" value="UniProtKB-UniRule"/>
</dbReference>
<dbReference type="AlphaFoldDB" id="A0AAW9RJA4"/>
<evidence type="ECO:0000313" key="5">
    <source>
        <dbReference type="Proteomes" id="UP001359886"/>
    </source>
</evidence>
<evidence type="ECO:0000256" key="1">
    <source>
        <dbReference type="ARBA" id="ARBA00022741"/>
    </source>
</evidence>
<dbReference type="SUPFAM" id="SSF52540">
    <property type="entry name" value="P-loop containing nucleoside triphosphate hydrolases"/>
    <property type="match status" value="1"/>
</dbReference>
<keyword evidence="5" id="KW-1185">Reference proteome</keyword>
<keyword evidence="3" id="KW-0378">Hydrolase</keyword>
<organism evidence="4 5">
    <name type="scientific">Elongatibacter sediminis</name>
    <dbReference type="NCBI Taxonomy" id="3119006"/>
    <lineage>
        <taxon>Bacteria</taxon>
        <taxon>Pseudomonadati</taxon>
        <taxon>Pseudomonadota</taxon>
        <taxon>Gammaproteobacteria</taxon>
        <taxon>Chromatiales</taxon>
        <taxon>Wenzhouxiangellaceae</taxon>
        <taxon>Elongatibacter</taxon>
    </lineage>
</organism>
<proteinExistence type="inferred from homology"/>
<comment type="subcellular location">
    <subcellularLocation>
        <location evidence="3">Cytoplasm</location>
    </subcellularLocation>
</comment>
<dbReference type="RefSeq" id="WP_354695476.1">
    <property type="nucleotide sequence ID" value="NZ_JAZHOG010000006.1"/>
</dbReference>
<evidence type="ECO:0000256" key="2">
    <source>
        <dbReference type="ARBA" id="ARBA00022840"/>
    </source>
</evidence>
<keyword evidence="2 3" id="KW-0067">ATP-binding</keyword>
<dbReference type="InterPro" id="IPR005654">
    <property type="entry name" value="ATPase_AFG1-like"/>
</dbReference>
<dbReference type="GO" id="GO:0005524">
    <property type="term" value="F:ATP binding"/>
    <property type="evidence" value="ECO:0007669"/>
    <property type="project" value="UniProtKB-UniRule"/>
</dbReference>